<protein>
    <recommendedName>
        <fullName evidence="3">DUF3558 domain-containing protein</fullName>
    </recommendedName>
</protein>
<dbReference type="PROSITE" id="PS51257">
    <property type="entry name" value="PROKAR_LIPOPROTEIN"/>
    <property type="match status" value="1"/>
</dbReference>
<keyword evidence="2" id="KW-1185">Reference proteome</keyword>
<dbReference type="Pfam" id="PF12079">
    <property type="entry name" value="DUF3558"/>
    <property type="match status" value="1"/>
</dbReference>
<organism evidence="1 2">
    <name type="scientific">Corynebacterium suranareeae</name>
    <dbReference type="NCBI Taxonomy" id="2506452"/>
    <lineage>
        <taxon>Bacteria</taxon>
        <taxon>Bacillati</taxon>
        <taxon>Actinomycetota</taxon>
        <taxon>Actinomycetes</taxon>
        <taxon>Mycobacteriales</taxon>
        <taxon>Corynebacteriaceae</taxon>
        <taxon>Corynebacterium</taxon>
    </lineage>
</organism>
<dbReference type="Proteomes" id="UP000218244">
    <property type="component" value="Chromosome"/>
</dbReference>
<evidence type="ECO:0000313" key="1">
    <source>
        <dbReference type="EMBL" id="BAU96634.1"/>
    </source>
</evidence>
<name>A0A160PSE0_9CORY</name>
<accession>A0A160PSE0</accession>
<evidence type="ECO:0000313" key="2">
    <source>
        <dbReference type="Proteomes" id="UP000218244"/>
    </source>
</evidence>
<gene>
    <name evidence="1" type="ORF">N24_2372</name>
</gene>
<dbReference type="KEGG" id="csur:N24_2372"/>
<evidence type="ECO:0008006" key="3">
    <source>
        <dbReference type="Google" id="ProtNLM"/>
    </source>
</evidence>
<dbReference type="RefSeq" id="WP_096457396.1">
    <property type="nucleotide sequence ID" value="NZ_AP017369.1"/>
</dbReference>
<proteinExistence type="predicted"/>
<dbReference type="AlphaFoldDB" id="A0A160PSE0"/>
<dbReference type="InterPro" id="IPR024520">
    <property type="entry name" value="DUF3558"/>
</dbReference>
<dbReference type="EMBL" id="AP017369">
    <property type="protein sequence ID" value="BAU96634.1"/>
    <property type="molecule type" value="Genomic_DNA"/>
</dbReference>
<sequence length="188" mass="20629">MRRTWLLICGTTLAVTGCSGGSTTPVTVTVTEAATSEEASSIEPSNDVLASQFHPCEVLTQEQFENAGLIELVDQDTDLGTLASGCTFRQSNTLDLPGIWMVATDTVDREYVRALSLETIDWGTKKNPDIYVQQVSLNARQCEAANDYDWGRLTVTYFETGEVWEPEILCPGAVQTLDNLLEEIEGNK</sequence>
<reference evidence="1 2" key="1">
    <citation type="submission" date="2016-02" db="EMBL/GenBank/DDBJ databases">
        <title>Corynebacterium glutamicum N24 whole genome sequencing project.</title>
        <authorList>
            <person name="Matsutani M."/>
            <person name="Nangtapong N."/>
            <person name="Yakushi T."/>
            <person name="Matsushita K."/>
        </authorList>
    </citation>
    <scope>NUCLEOTIDE SEQUENCE [LARGE SCALE GENOMIC DNA]</scope>
    <source>
        <strain evidence="1 2">N24</strain>
    </source>
</reference>